<proteinExistence type="predicted"/>
<evidence type="ECO:0000313" key="1">
    <source>
        <dbReference type="EMBL" id="KAL3516571.1"/>
    </source>
</evidence>
<dbReference type="EMBL" id="JBJUIK010000010">
    <property type="protein sequence ID" value="KAL3516571.1"/>
    <property type="molecule type" value="Genomic_DNA"/>
</dbReference>
<sequence>MVLFLLALRINDQGLMMVSLVGQMDSNQSRGVGAWIGWRDVYANALDIVQAGGYLEAPTVDHFQVEIRDDLRKLRLEMGEVVREEISRVKDKFVDREKGSADSRCASFLILARL</sequence>
<keyword evidence="2" id="KW-1185">Reference proteome</keyword>
<comment type="caution">
    <text evidence="1">The sequence shown here is derived from an EMBL/GenBank/DDBJ whole genome shotgun (WGS) entry which is preliminary data.</text>
</comment>
<reference evidence="1 2" key="1">
    <citation type="submission" date="2024-11" db="EMBL/GenBank/DDBJ databases">
        <title>A near-complete genome assembly of Cinchona calisaya.</title>
        <authorList>
            <person name="Lian D.C."/>
            <person name="Zhao X.W."/>
            <person name="Wei L."/>
        </authorList>
    </citation>
    <scope>NUCLEOTIDE SEQUENCE [LARGE SCALE GENOMIC DNA]</scope>
    <source>
        <tissue evidence="1">Nenye</tissue>
    </source>
</reference>
<gene>
    <name evidence="1" type="ORF">ACH5RR_023473</name>
</gene>
<name>A0ABD2ZAR9_9GENT</name>
<dbReference type="Proteomes" id="UP001630127">
    <property type="component" value="Unassembled WGS sequence"/>
</dbReference>
<organism evidence="1 2">
    <name type="scientific">Cinchona calisaya</name>
    <dbReference type="NCBI Taxonomy" id="153742"/>
    <lineage>
        <taxon>Eukaryota</taxon>
        <taxon>Viridiplantae</taxon>
        <taxon>Streptophyta</taxon>
        <taxon>Embryophyta</taxon>
        <taxon>Tracheophyta</taxon>
        <taxon>Spermatophyta</taxon>
        <taxon>Magnoliopsida</taxon>
        <taxon>eudicotyledons</taxon>
        <taxon>Gunneridae</taxon>
        <taxon>Pentapetalae</taxon>
        <taxon>asterids</taxon>
        <taxon>lamiids</taxon>
        <taxon>Gentianales</taxon>
        <taxon>Rubiaceae</taxon>
        <taxon>Cinchonoideae</taxon>
        <taxon>Cinchoneae</taxon>
        <taxon>Cinchona</taxon>
    </lineage>
</organism>
<dbReference type="AlphaFoldDB" id="A0ABD2ZAR9"/>
<protein>
    <submittedName>
        <fullName evidence="1">Uncharacterized protein</fullName>
    </submittedName>
</protein>
<accession>A0ABD2ZAR9</accession>
<evidence type="ECO:0000313" key="2">
    <source>
        <dbReference type="Proteomes" id="UP001630127"/>
    </source>
</evidence>